<dbReference type="InterPro" id="IPR003439">
    <property type="entry name" value="ABC_transporter-like_ATP-bd"/>
</dbReference>
<keyword evidence="8" id="KW-1278">Translocase</keyword>
<dbReference type="InterPro" id="IPR017871">
    <property type="entry name" value="ABC_transporter-like_CS"/>
</dbReference>
<evidence type="ECO:0000256" key="3">
    <source>
        <dbReference type="ARBA" id="ARBA00022475"/>
    </source>
</evidence>
<gene>
    <name evidence="11" type="ORF">NI17_007930</name>
</gene>
<dbReference type="PANTHER" id="PTHR43790:SF3">
    <property type="entry name" value="D-ALLOSE IMPORT ATP-BINDING PROTEIN ALSA-RELATED"/>
    <property type="match status" value="1"/>
</dbReference>
<evidence type="ECO:0000313" key="11">
    <source>
        <dbReference type="EMBL" id="UOE21064.1"/>
    </source>
</evidence>
<dbReference type="PROSITE" id="PS50893">
    <property type="entry name" value="ABC_TRANSPORTER_2"/>
    <property type="match status" value="1"/>
</dbReference>
<evidence type="ECO:0000256" key="7">
    <source>
        <dbReference type="ARBA" id="ARBA00022840"/>
    </source>
</evidence>
<dbReference type="InterPro" id="IPR027417">
    <property type="entry name" value="P-loop_NTPase"/>
</dbReference>
<dbReference type="PANTHER" id="PTHR43790">
    <property type="entry name" value="CARBOHYDRATE TRANSPORT ATP-BINDING PROTEIN MG119-RELATED"/>
    <property type="match status" value="1"/>
</dbReference>
<dbReference type="AlphaFoldDB" id="A0AA97LZM5"/>
<dbReference type="FunFam" id="3.40.50.300:FF:000127">
    <property type="entry name" value="Ribose import ATP-binding protein RbsA"/>
    <property type="match status" value="1"/>
</dbReference>
<keyword evidence="9" id="KW-0472">Membrane</keyword>
<organism evidence="11 12">
    <name type="scientific">Thermobifida halotolerans</name>
    <dbReference type="NCBI Taxonomy" id="483545"/>
    <lineage>
        <taxon>Bacteria</taxon>
        <taxon>Bacillati</taxon>
        <taxon>Actinomycetota</taxon>
        <taxon>Actinomycetes</taxon>
        <taxon>Streptosporangiales</taxon>
        <taxon>Nocardiopsidaceae</taxon>
        <taxon>Thermobifida</taxon>
    </lineage>
</organism>
<dbReference type="KEGG" id="thao:NI17_007930"/>
<evidence type="ECO:0000256" key="1">
    <source>
        <dbReference type="ARBA" id="ARBA00004202"/>
    </source>
</evidence>
<dbReference type="EMBL" id="CP063196">
    <property type="protein sequence ID" value="UOE21064.1"/>
    <property type="molecule type" value="Genomic_DNA"/>
</dbReference>
<proteinExistence type="predicted"/>
<dbReference type="Pfam" id="PF00005">
    <property type="entry name" value="ABC_tran"/>
    <property type="match status" value="2"/>
</dbReference>
<name>A0AA97LZM5_9ACTN</name>
<evidence type="ECO:0000256" key="4">
    <source>
        <dbReference type="ARBA" id="ARBA00022597"/>
    </source>
</evidence>
<keyword evidence="12" id="KW-1185">Reference proteome</keyword>
<dbReference type="GO" id="GO:0005886">
    <property type="term" value="C:plasma membrane"/>
    <property type="evidence" value="ECO:0007669"/>
    <property type="project" value="UniProtKB-SubCell"/>
</dbReference>
<keyword evidence="6" id="KW-0547">Nucleotide-binding</keyword>
<evidence type="ECO:0000313" key="12">
    <source>
        <dbReference type="Proteomes" id="UP000265719"/>
    </source>
</evidence>
<dbReference type="SMART" id="SM00382">
    <property type="entry name" value="AAA"/>
    <property type="match status" value="2"/>
</dbReference>
<keyword evidence="5" id="KW-0677">Repeat</keyword>
<evidence type="ECO:0000256" key="8">
    <source>
        <dbReference type="ARBA" id="ARBA00022967"/>
    </source>
</evidence>
<dbReference type="CDD" id="cd03216">
    <property type="entry name" value="ABC_Carb_Monos_I"/>
    <property type="match status" value="1"/>
</dbReference>
<keyword evidence="7 11" id="KW-0067">ATP-binding</keyword>
<dbReference type="Proteomes" id="UP000265719">
    <property type="component" value="Chromosome"/>
</dbReference>
<dbReference type="Gene3D" id="3.40.50.300">
    <property type="entry name" value="P-loop containing nucleotide triphosphate hydrolases"/>
    <property type="match status" value="2"/>
</dbReference>
<comment type="subcellular location">
    <subcellularLocation>
        <location evidence="1">Cell membrane</location>
        <topology evidence="1">Peripheral membrane protein</topology>
    </subcellularLocation>
</comment>
<dbReference type="InterPro" id="IPR003593">
    <property type="entry name" value="AAA+_ATPase"/>
</dbReference>
<dbReference type="PROSITE" id="PS00211">
    <property type="entry name" value="ABC_TRANSPORTER_1"/>
    <property type="match status" value="1"/>
</dbReference>
<dbReference type="InterPro" id="IPR050107">
    <property type="entry name" value="ABC_carbohydrate_import_ATPase"/>
</dbReference>
<evidence type="ECO:0000256" key="6">
    <source>
        <dbReference type="ARBA" id="ARBA00022741"/>
    </source>
</evidence>
<evidence type="ECO:0000259" key="10">
    <source>
        <dbReference type="PROSITE" id="PS50893"/>
    </source>
</evidence>
<dbReference type="SUPFAM" id="SSF52540">
    <property type="entry name" value="P-loop containing nucleoside triphosphate hydrolases"/>
    <property type="match status" value="2"/>
</dbReference>
<dbReference type="CDD" id="cd03215">
    <property type="entry name" value="ABC_Carb_Monos_II"/>
    <property type="match status" value="1"/>
</dbReference>
<evidence type="ECO:0000256" key="2">
    <source>
        <dbReference type="ARBA" id="ARBA00022448"/>
    </source>
</evidence>
<feature type="domain" description="ABC transporter" evidence="10">
    <location>
        <begin position="87"/>
        <end position="577"/>
    </location>
</feature>
<dbReference type="GO" id="GO:0016887">
    <property type="term" value="F:ATP hydrolysis activity"/>
    <property type="evidence" value="ECO:0007669"/>
    <property type="project" value="InterPro"/>
</dbReference>
<sequence>MIATGLKRVNSGASPYGARLGKLWKPGGPATASDGSAEVGAGWRCPLDASCVRHLTCSSLKRFCHESGSGRPKEGVVAQQPPPSPPLALVDVAKSFGNVQALRGVSLRLRAGEIHALCGENGAGKSTLVKTMAGVHQPDEGRIEVDGEPVVFTGPADAQQAGVAVIYQEPTLFPDLSVAENIFMGRQPLKRGRRIDRAAMHAACDALFARLGVRIDPARPAKGLSIADQQLIEIAKALSRKARVLIMDEPTAALSGVEVERLFAVARSLRDSGAAILFISHRFDEVFALCDRVTVMRDGQYISTDPIAELTVDTIVRKMVGRDVTALFPKQDTEPGDVVLRVDGLTRAGVFSDVSFQVRAGEIVALAGLVGAGRSEVMRAVFGVDSYDSGTVRVNGRPLRKGSPSAAMAAGVALVPEDRRQQGLVMEMSVERNATLTRRWPLSRFGLLRGRSEERAAREWAQRLQVKAGRLTDAVSTLSGGNQQKVVLAKWLSTEPKVLIVDEPTRGIDVGTKSEVHRLLSQLAGQGLAVVMVSSELPEVLGMADRVLVMHEGRISAELSRDEATEESVMYAATGQRGEAA</sequence>
<keyword evidence="4" id="KW-0762">Sugar transport</keyword>
<reference evidence="11" key="1">
    <citation type="submission" date="2020-10" db="EMBL/GenBank/DDBJ databases">
        <title>De novo genome project of the cellulose decomposer Thermobifida halotolerans type strain.</title>
        <authorList>
            <person name="Nagy I."/>
            <person name="Horvath B."/>
            <person name="Kukolya J."/>
            <person name="Nagy I."/>
            <person name="Orsini M."/>
        </authorList>
    </citation>
    <scope>NUCLEOTIDE SEQUENCE</scope>
    <source>
        <strain evidence="11">DSM 44931</strain>
    </source>
</reference>
<keyword evidence="3" id="KW-1003">Cell membrane</keyword>
<accession>A0AA97LZM5</accession>
<dbReference type="GO" id="GO:0005524">
    <property type="term" value="F:ATP binding"/>
    <property type="evidence" value="ECO:0007669"/>
    <property type="project" value="UniProtKB-KW"/>
</dbReference>
<evidence type="ECO:0000256" key="9">
    <source>
        <dbReference type="ARBA" id="ARBA00023136"/>
    </source>
</evidence>
<keyword evidence="2" id="KW-0813">Transport</keyword>
<protein>
    <submittedName>
        <fullName evidence="11">Sugar ABC transporter ATP-binding protein</fullName>
    </submittedName>
</protein>
<evidence type="ECO:0000256" key="5">
    <source>
        <dbReference type="ARBA" id="ARBA00022737"/>
    </source>
</evidence>